<reference evidence="1 2" key="1">
    <citation type="submission" date="2024-09" db="EMBL/GenBank/DDBJ databases">
        <title>Rethinking Asexuality: The Enigmatic Case of Functional Sexual Genes in Lepraria (Stereocaulaceae).</title>
        <authorList>
            <person name="Doellman M."/>
            <person name="Sun Y."/>
            <person name="Barcenas-Pena A."/>
            <person name="Lumbsch H.T."/>
            <person name="Grewe F."/>
        </authorList>
    </citation>
    <scope>NUCLEOTIDE SEQUENCE [LARGE SCALE GENOMIC DNA]</scope>
    <source>
        <strain evidence="1 2">Grewe 0041</strain>
    </source>
</reference>
<comment type="caution">
    <text evidence="1">The sequence shown here is derived from an EMBL/GenBank/DDBJ whole genome shotgun (WGS) entry which is preliminary data.</text>
</comment>
<sequence>MHQHPDFCYTMCSTPALQPRSYHSSDLVDGSIRLFGKGFADLNEKGVYRPIGMQEKALERWNQSNFQLNEGTNEDFPLQLVLEIFDNYFFCGALRKYTDVVWTDENSDHPSYGHISDLPESPSHVLIHIVRPPSRTWTHQLL</sequence>
<organism evidence="1 2">
    <name type="scientific">Lepraria finkii</name>
    <dbReference type="NCBI Taxonomy" id="1340010"/>
    <lineage>
        <taxon>Eukaryota</taxon>
        <taxon>Fungi</taxon>
        <taxon>Dikarya</taxon>
        <taxon>Ascomycota</taxon>
        <taxon>Pezizomycotina</taxon>
        <taxon>Lecanoromycetes</taxon>
        <taxon>OSLEUM clade</taxon>
        <taxon>Lecanoromycetidae</taxon>
        <taxon>Lecanorales</taxon>
        <taxon>Lecanorineae</taxon>
        <taxon>Stereocaulaceae</taxon>
        <taxon>Lepraria</taxon>
    </lineage>
</organism>
<dbReference type="EMBL" id="JBHFEH010000050">
    <property type="protein sequence ID" value="KAL2050264.1"/>
    <property type="molecule type" value="Genomic_DNA"/>
</dbReference>
<evidence type="ECO:0000313" key="2">
    <source>
        <dbReference type="Proteomes" id="UP001590951"/>
    </source>
</evidence>
<dbReference type="Proteomes" id="UP001590951">
    <property type="component" value="Unassembled WGS sequence"/>
</dbReference>
<keyword evidence="2" id="KW-1185">Reference proteome</keyword>
<accession>A0ABR4AX77</accession>
<protein>
    <submittedName>
        <fullName evidence="1">Uncharacterized protein</fullName>
    </submittedName>
</protein>
<name>A0ABR4AX77_9LECA</name>
<evidence type="ECO:0000313" key="1">
    <source>
        <dbReference type="EMBL" id="KAL2050264.1"/>
    </source>
</evidence>
<proteinExistence type="predicted"/>
<gene>
    <name evidence="1" type="ORF">ABVK25_009491</name>
</gene>